<keyword evidence="2" id="KW-0732">Signal</keyword>
<protein>
    <recommendedName>
        <fullName evidence="5">GPI anchored protein</fullName>
    </recommendedName>
</protein>
<evidence type="ECO:0000256" key="1">
    <source>
        <dbReference type="SAM" id="MobiDB-lite"/>
    </source>
</evidence>
<evidence type="ECO:0008006" key="5">
    <source>
        <dbReference type="Google" id="ProtNLM"/>
    </source>
</evidence>
<comment type="caution">
    <text evidence="3">The sequence shown here is derived from an EMBL/GenBank/DDBJ whole genome shotgun (WGS) entry which is preliminary data.</text>
</comment>
<dbReference type="PANTHER" id="PTHR40640">
    <property type="entry name" value="ANCHORED GLYCOPROTEIN, PUTATIVE (AFU_ORTHOLOGUE AFUA_8G04860)-RELATED"/>
    <property type="match status" value="1"/>
</dbReference>
<sequence length="226" mass="21701">MFTHSFAVASALVAGTMAQSTSVTSLFLYGSEGDNIVASVISAAPQETTYFVTCAAGTDGSDCGFGPGITFVDGPSTLGLHITEDGAFTMDVDCKVASQTATCVETDAGAEANDPGTMTQVLSDLSNSMLPVTITAGLDKLQAGGSATATGSSATTGTAEPTASASSGPTETGASASSTAKSSSATGTSTSSASSSASTTSGAVAGAGQNFVLAGLAGVVGLLMAL</sequence>
<evidence type="ECO:0000313" key="4">
    <source>
        <dbReference type="Proteomes" id="UP001583177"/>
    </source>
</evidence>
<feature type="region of interest" description="Disordered" evidence="1">
    <location>
        <begin position="145"/>
        <end position="200"/>
    </location>
</feature>
<dbReference type="Proteomes" id="UP001583177">
    <property type="component" value="Unassembled WGS sequence"/>
</dbReference>
<feature type="signal peptide" evidence="2">
    <location>
        <begin position="1"/>
        <end position="18"/>
    </location>
</feature>
<evidence type="ECO:0000313" key="3">
    <source>
        <dbReference type="EMBL" id="KAL1865366.1"/>
    </source>
</evidence>
<gene>
    <name evidence="3" type="ORF">Daus18300_007256</name>
</gene>
<reference evidence="3 4" key="1">
    <citation type="journal article" date="2024" name="IMA Fungus">
        <title>IMA Genome - F19 : A genome assembly and annotation guide to empower mycologists, including annotated draft genome sequences of Ceratocystis pirilliformis, Diaporthe australafricana, Fusarium ophioides, Paecilomyces lecythidis, and Sporothrix stenoceras.</title>
        <authorList>
            <person name="Aylward J."/>
            <person name="Wilson A.M."/>
            <person name="Visagie C.M."/>
            <person name="Spraker J."/>
            <person name="Barnes I."/>
            <person name="Buitendag C."/>
            <person name="Ceriani C."/>
            <person name="Del Mar Angel L."/>
            <person name="du Plessis D."/>
            <person name="Fuchs T."/>
            <person name="Gasser K."/>
            <person name="Kramer D."/>
            <person name="Li W."/>
            <person name="Munsamy K."/>
            <person name="Piso A."/>
            <person name="Price J.L."/>
            <person name="Sonnekus B."/>
            <person name="Thomas C."/>
            <person name="van der Nest A."/>
            <person name="van Dijk A."/>
            <person name="van Heerden A."/>
            <person name="van Vuuren N."/>
            <person name="Yilmaz N."/>
            <person name="Duong T.A."/>
            <person name="van der Merwe N.A."/>
            <person name="Wingfield M.J."/>
            <person name="Wingfield B.D."/>
        </authorList>
    </citation>
    <scope>NUCLEOTIDE SEQUENCE [LARGE SCALE GENOMIC DNA]</scope>
    <source>
        <strain evidence="3 4">CMW 18300</strain>
    </source>
</reference>
<keyword evidence="4" id="KW-1185">Reference proteome</keyword>
<dbReference type="EMBL" id="JAWRVE010000062">
    <property type="protein sequence ID" value="KAL1865366.1"/>
    <property type="molecule type" value="Genomic_DNA"/>
</dbReference>
<name>A0ABR3WNY5_9PEZI</name>
<feature type="chain" id="PRO_5046302983" description="GPI anchored protein" evidence="2">
    <location>
        <begin position="19"/>
        <end position="226"/>
    </location>
</feature>
<organism evidence="3 4">
    <name type="scientific">Diaporthe australafricana</name>
    <dbReference type="NCBI Taxonomy" id="127596"/>
    <lineage>
        <taxon>Eukaryota</taxon>
        <taxon>Fungi</taxon>
        <taxon>Dikarya</taxon>
        <taxon>Ascomycota</taxon>
        <taxon>Pezizomycotina</taxon>
        <taxon>Sordariomycetes</taxon>
        <taxon>Sordariomycetidae</taxon>
        <taxon>Diaporthales</taxon>
        <taxon>Diaporthaceae</taxon>
        <taxon>Diaporthe</taxon>
    </lineage>
</organism>
<evidence type="ECO:0000256" key="2">
    <source>
        <dbReference type="SAM" id="SignalP"/>
    </source>
</evidence>
<proteinExistence type="predicted"/>
<dbReference type="PANTHER" id="PTHR40640:SF1">
    <property type="entry name" value="ANCHORED GLYCOPROTEIN, PUTATIVE (AFU_ORTHOLOGUE AFUA_8G04860)-RELATED"/>
    <property type="match status" value="1"/>
</dbReference>
<accession>A0ABR3WNY5</accession>